<evidence type="ECO:0000256" key="3">
    <source>
        <dbReference type="ARBA" id="ARBA00022525"/>
    </source>
</evidence>
<comment type="subcellular location">
    <subcellularLocation>
        <location evidence="1 9">Secreted</location>
    </subcellularLocation>
</comment>
<dbReference type="RefSeq" id="XP_008097789.1">
    <property type="nucleotide sequence ID" value="XM_008099598.1"/>
</dbReference>
<dbReference type="InterPro" id="IPR029058">
    <property type="entry name" value="AB_hydrolase_fold"/>
</dbReference>
<keyword evidence="7 9" id="KW-0119">Carbohydrate metabolism</keyword>
<dbReference type="Gene3D" id="3.40.50.1820">
    <property type="entry name" value="alpha/beta hydrolase"/>
    <property type="match status" value="1"/>
</dbReference>
<dbReference type="EC" id="3.1.1.-" evidence="9"/>
<dbReference type="VEuPathDB" id="FungiDB:GLRG_08913"/>
<sequence>MKFSTILSAIGLAVCAGAASLQQVTNFGSNPSGAKMYIYVPDKLAANPPVVVAIHYCSGTAQAYFTGSPYKGLADQKGFIVIYPESPYSGTCWDVSSRATLTHEGGGNSNSIANMVKYTLNKYNGNKAKVFVTGSSSGAMMTNVMAATYPDLFAAGIVYMGVPAGCFFTNSVNGWNSTCSQGKSIATPQRWAQWVHDAYPGYSGSRPRMQIYHGSADATLNSANYKEEIKQWSGVFGYNPDKPLTSSQNAPVANYRTDVFGDHLTGVWANGLGHNVPIRGADDMKFFGL</sequence>
<proteinExistence type="inferred from homology"/>
<dbReference type="HOGENOM" id="CLU_027551_1_1_1"/>
<dbReference type="Proteomes" id="UP000008782">
    <property type="component" value="Unassembled WGS sequence"/>
</dbReference>
<dbReference type="GO" id="GO:0045493">
    <property type="term" value="P:xylan catabolic process"/>
    <property type="evidence" value="ECO:0007669"/>
    <property type="project" value="UniProtKB-UniRule"/>
</dbReference>
<dbReference type="EMBL" id="GG697373">
    <property type="protein sequence ID" value="EFQ33769.1"/>
    <property type="molecule type" value="Genomic_DNA"/>
</dbReference>
<keyword evidence="3 9" id="KW-0964">Secreted</keyword>
<evidence type="ECO:0000256" key="1">
    <source>
        <dbReference type="ARBA" id="ARBA00004613"/>
    </source>
</evidence>
<dbReference type="SUPFAM" id="SSF53474">
    <property type="entry name" value="alpha/beta-Hydrolases"/>
    <property type="match status" value="2"/>
</dbReference>
<feature type="signal peptide" evidence="9">
    <location>
        <begin position="1"/>
        <end position="18"/>
    </location>
</feature>
<accession>E3QSE2</accession>
<evidence type="ECO:0000313" key="10">
    <source>
        <dbReference type="EMBL" id="EFQ33769.1"/>
    </source>
</evidence>
<evidence type="ECO:0000313" key="11">
    <source>
        <dbReference type="Proteomes" id="UP000008782"/>
    </source>
</evidence>
<keyword evidence="2 9" id="KW-0719">Serine esterase</keyword>
<keyword evidence="6" id="KW-0325">Glycoprotein</keyword>
<feature type="chain" id="PRO_5029033094" description="Carboxylic ester hydrolase" evidence="9">
    <location>
        <begin position="19"/>
        <end position="289"/>
    </location>
</feature>
<dbReference type="eggNOG" id="ENOG502QTDU">
    <property type="taxonomic scope" value="Eukaryota"/>
</dbReference>
<evidence type="ECO:0000256" key="7">
    <source>
        <dbReference type="ARBA" id="ARBA00023277"/>
    </source>
</evidence>
<dbReference type="InterPro" id="IPR050955">
    <property type="entry name" value="Plant_Biomass_Hydrol_Est"/>
</dbReference>
<keyword evidence="11" id="KW-1185">Reference proteome</keyword>
<comment type="function">
    <text evidence="9">Esterase involved in the hydrolysis of xylan, a major structural heterogeneous polysaccharide found in plant biomass representing the second most abundant polysaccharide in the biosphere, after cellulose.</text>
</comment>
<evidence type="ECO:0000256" key="4">
    <source>
        <dbReference type="ARBA" id="ARBA00022729"/>
    </source>
</evidence>
<dbReference type="Pfam" id="PF10503">
    <property type="entry name" value="Esterase_PHB"/>
    <property type="match status" value="1"/>
</dbReference>
<evidence type="ECO:0000256" key="6">
    <source>
        <dbReference type="ARBA" id="ARBA00023180"/>
    </source>
</evidence>
<evidence type="ECO:0000256" key="8">
    <source>
        <dbReference type="ARBA" id="ARBA00023326"/>
    </source>
</evidence>
<dbReference type="GeneID" id="24414278"/>
<dbReference type="GO" id="GO:0005576">
    <property type="term" value="C:extracellular region"/>
    <property type="evidence" value="ECO:0007669"/>
    <property type="project" value="UniProtKB-SubCell"/>
</dbReference>
<gene>
    <name evidence="10" type="ORF">GLRG_08913</name>
</gene>
<dbReference type="GO" id="GO:0052689">
    <property type="term" value="F:carboxylic ester hydrolase activity"/>
    <property type="evidence" value="ECO:0007669"/>
    <property type="project" value="UniProtKB-KW"/>
</dbReference>
<comment type="similarity">
    <text evidence="9">Belongs to the carbohydrate esterase 1 (CE1) family.</text>
</comment>
<name>E3QSE2_COLGM</name>
<protein>
    <recommendedName>
        <fullName evidence="9">Carboxylic ester hydrolase</fullName>
        <ecNumber evidence="9">3.1.1.-</ecNumber>
    </recommendedName>
</protein>
<evidence type="ECO:0000256" key="2">
    <source>
        <dbReference type="ARBA" id="ARBA00022487"/>
    </source>
</evidence>
<reference evidence="11" key="1">
    <citation type="journal article" date="2012" name="Nat. Genet.">
        <title>Lifestyle transitions in plant pathogenic Colletotrichum fungi deciphered by genome and transcriptome analyses.</title>
        <authorList>
            <person name="O'Connell R.J."/>
            <person name="Thon M.R."/>
            <person name="Hacquard S."/>
            <person name="Amyotte S.G."/>
            <person name="Kleemann J."/>
            <person name="Torres M.F."/>
            <person name="Damm U."/>
            <person name="Buiate E.A."/>
            <person name="Epstein L."/>
            <person name="Alkan N."/>
            <person name="Altmueller J."/>
            <person name="Alvarado-Balderrama L."/>
            <person name="Bauser C.A."/>
            <person name="Becker C."/>
            <person name="Birren B.W."/>
            <person name="Chen Z."/>
            <person name="Choi J."/>
            <person name="Crouch J.A."/>
            <person name="Duvick J.P."/>
            <person name="Farman M.A."/>
            <person name="Gan P."/>
            <person name="Heiman D."/>
            <person name="Henrissat B."/>
            <person name="Howard R.J."/>
            <person name="Kabbage M."/>
            <person name="Koch C."/>
            <person name="Kracher B."/>
            <person name="Kubo Y."/>
            <person name="Law A.D."/>
            <person name="Lebrun M.-H."/>
            <person name="Lee Y.-H."/>
            <person name="Miyara I."/>
            <person name="Moore N."/>
            <person name="Neumann U."/>
            <person name="Nordstroem K."/>
            <person name="Panaccione D.G."/>
            <person name="Panstruga R."/>
            <person name="Place M."/>
            <person name="Proctor R.H."/>
            <person name="Prusky D."/>
            <person name="Rech G."/>
            <person name="Reinhardt R."/>
            <person name="Rollins J.A."/>
            <person name="Rounsley S."/>
            <person name="Schardl C.L."/>
            <person name="Schwartz D.C."/>
            <person name="Shenoy N."/>
            <person name="Shirasu K."/>
            <person name="Sikhakolli U.R."/>
            <person name="Stueber K."/>
            <person name="Sukno S.A."/>
            <person name="Sweigard J.A."/>
            <person name="Takano Y."/>
            <person name="Takahara H."/>
            <person name="Trail F."/>
            <person name="van der Does H.C."/>
            <person name="Voll L.M."/>
            <person name="Will I."/>
            <person name="Young S."/>
            <person name="Zeng Q."/>
            <person name="Zhang J."/>
            <person name="Zhou S."/>
            <person name="Dickman M.B."/>
            <person name="Schulze-Lefert P."/>
            <person name="Ver Loren van Themaat E."/>
            <person name="Ma L.-J."/>
            <person name="Vaillancourt L.J."/>
        </authorList>
    </citation>
    <scope>NUCLEOTIDE SEQUENCE [LARGE SCALE GENOMIC DNA]</scope>
    <source>
        <strain evidence="11">M1.001 / M2 / FGSC 10212</strain>
    </source>
</reference>
<dbReference type="AlphaFoldDB" id="E3QSE2"/>
<dbReference type="NCBIfam" id="TIGR01840">
    <property type="entry name" value="esterase_phb"/>
    <property type="match status" value="1"/>
</dbReference>
<keyword evidence="4 9" id="KW-0732">Signal</keyword>
<dbReference type="STRING" id="645133.E3QSE2"/>
<keyword evidence="5 9" id="KW-0378">Hydrolase</keyword>
<dbReference type="OrthoDB" id="2425929at2759"/>
<dbReference type="InterPro" id="IPR010126">
    <property type="entry name" value="Esterase_phb"/>
</dbReference>
<dbReference type="PANTHER" id="PTHR43037">
    <property type="entry name" value="UNNAMED PRODUCT-RELATED"/>
    <property type="match status" value="1"/>
</dbReference>
<keyword evidence="8 9" id="KW-0624">Polysaccharide degradation</keyword>
<dbReference type="PANTHER" id="PTHR43037:SF3">
    <property type="entry name" value="FERULOYL ESTERASE B"/>
    <property type="match status" value="1"/>
</dbReference>
<evidence type="ECO:0000256" key="5">
    <source>
        <dbReference type="ARBA" id="ARBA00022801"/>
    </source>
</evidence>
<evidence type="ECO:0000256" key="9">
    <source>
        <dbReference type="RuleBase" id="RU367147"/>
    </source>
</evidence>
<organism evidence="11">
    <name type="scientific">Colletotrichum graminicola (strain M1.001 / M2 / FGSC 10212)</name>
    <name type="common">Maize anthracnose fungus</name>
    <name type="synonym">Glomerella graminicola</name>
    <dbReference type="NCBI Taxonomy" id="645133"/>
    <lineage>
        <taxon>Eukaryota</taxon>
        <taxon>Fungi</taxon>
        <taxon>Dikarya</taxon>
        <taxon>Ascomycota</taxon>
        <taxon>Pezizomycotina</taxon>
        <taxon>Sordariomycetes</taxon>
        <taxon>Hypocreomycetidae</taxon>
        <taxon>Glomerellales</taxon>
        <taxon>Glomerellaceae</taxon>
        <taxon>Colletotrichum</taxon>
        <taxon>Colletotrichum graminicola species complex</taxon>
    </lineage>
</organism>